<keyword evidence="1" id="KW-0812">Transmembrane</keyword>
<feature type="transmembrane region" description="Helical" evidence="1">
    <location>
        <begin position="180"/>
        <end position="202"/>
    </location>
</feature>
<dbReference type="GeneID" id="98173642"/>
<sequence>MHTSRYTTDGGILVLHRPVITISKPSITAEPSFSSPTIWQGQAELVLLSENEDGASRTRYMCILLEDDARNPRGARFVISRIDSNKTFLHFDCPLKLIKRAADKDEDEADGQQQQQRSYYVHVARLADAGQEFIIEKIPTPQDLRIPRPQNRKQYSDRLIVTADMLIWALSTLMKYYCKYIISLAIVTDRYMVMMLPVLYWFPALEIPDRPSPTIPPCALPIDGAPPWVARAIAPSSHARKCSAATKDETIHDEM</sequence>
<evidence type="ECO:0000313" key="2">
    <source>
        <dbReference type="EMBL" id="GAB1312687.1"/>
    </source>
</evidence>
<accession>A0ABQ0G4L7</accession>
<dbReference type="EMBL" id="BAAFSV010000002">
    <property type="protein sequence ID" value="GAB1312687.1"/>
    <property type="molecule type" value="Genomic_DNA"/>
</dbReference>
<keyword evidence="3" id="KW-1185">Reference proteome</keyword>
<keyword evidence="1" id="KW-0472">Membrane</keyword>
<evidence type="ECO:0000256" key="1">
    <source>
        <dbReference type="SAM" id="Phobius"/>
    </source>
</evidence>
<protein>
    <submittedName>
        <fullName evidence="2">Uncharacterized protein</fullName>
    </submittedName>
</protein>
<comment type="caution">
    <text evidence="2">The sequence shown here is derived from an EMBL/GenBank/DDBJ whole genome shotgun (WGS) entry which is preliminary data.</text>
</comment>
<proteinExistence type="predicted"/>
<organism evidence="2 3">
    <name type="scientific">Madurella fahalii</name>
    <dbReference type="NCBI Taxonomy" id="1157608"/>
    <lineage>
        <taxon>Eukaryota</taxon>
        <taxon>Fungi</taxon>
        <taxon>Dikarya</taxon>
        <taxon>Ascomycota</taxon>
        <taxon>Pezizomycotina</taxon>
        <taxon>Sordariomycetes</taxon>
        <taxon>Sordariomycetidae</taxon>
        <taxon>Sordariales</taxon>
        <taxon>Sordariales incertae sedis</taxon>
        <taxon>Madurella</taxon>
    </lineage>
</organism>
<dbReference type="RefSeq" id="XP_070914420.1">
    <property type="nucleotide sequence ID" value="XM_071058319.1"/>
</dbReference>
<evidence type="ECO:0000313" key="3">
    <source>
        <dbReference type="Proteomes" id="UP001628179"/>
    </source>
</evidence>
<keyword evidence="1" id="KW-1133">Transmembrane helix</keyword>
<gene>
    <name evidence="2" type="ORF">MFIFM68171_02897</name>
</gene>
<dbReference type="Proteomes" id="UP001628179">
    <property type="component" value="Unassembled WGS sequence"/>
</dbReference>
<name>A0ABQ0G4L7_9PEZI</name>
<reference evidence="2 3" key="1">
    <citation type="submission" date="2024-09" db="EMBL/GenBank/DDBJ databases">
        <title>Itraconazole resistance in Madurella fahalii resulting from another homologue of gene encoding cytochrome P450 14-alpha sterol demethylase (CYP51).</title>
        <authorList>
            <person name="Yoshioka I."/>
            <person name="Fahal A.H."/>
            <person name="Kaneko S."/>
            <person name="Yaguchi T."/>
        </authorList>
    </citation>
    <scope>NUCLEOTIDE SEQUENCE [LARGE SCALE GENOMIC DNA]</scope>
    <source>
        <strain evidence="2 3">IFM 68171</strain>
    </source>
</reference>